<protein>
    <submittedName>
        <fullName evidence="1">Uncharacterized protein</fullName>
    </submittedName>
</protein>
<gene>
    <name evidence="1" type="ORF">C8N31_108200</name>
</gene>
<dbReference type="Proteomes" id="UP000244092">
    <property type="component" value="Unassembled WGS sequence"/>
</dbReference>
<name>A0A2T6CCQ0_9RHOB</name>
<evidence type="ECO:0000313" key="2">
    <source>
        <dbReference type="Proteomes" id="UP000244092"/>
    </source>
</evidence>
<dbReference type="EMBL" id="QBKU01000008">
    <property type="protein sequence ID" value="PTX73290.1"/>
    <property type="molecule type" value="Genomic_DNA"/>
</dbReference>
<comment type="caution">
    <text evidence="1">The sequence shown here is derived from an EMBL/GenBank/DDBJ whole genome shotgun (WGS) entry which is preliminary data.</text>
</comment>
<dbReference type="AlphaFoldDB" id="A0A2T6CCQ0"/>
<reference evidence="1 2" key="1">
    <citation type="submission" date="2018-04" db="EMBL/GenBank/DDBJ databases">
        <title>Genomic Encyclopedia of Archaeal and Bacterial Type Strains, Phase II (KMG-II): from individual species to whole genera.</title>
        <authorList>
            <person name="Goeker M."/>
        </authorList>
    </citation>
    <scope>NUCLEOTIDE SEQUENCE [LARGE SCALE GENOMIC DNA]</scope>
    <source>
        <strain evidence="1 2">DSM 12244</strain>
    </source>
</reference>
<proteinExistence type="predicted"/>
<evidence type="ECO:0000313" key="1">
    <source>
        <dbReference type="EMBL" id="PTX73290.1"/>
    </source>
</evidence>
<organism evidence="1 2">
    <name type="scientific">Sulfitobacter mediterraneus</name>
    <dbReference type="NCBI Taxonomy" id="83219"/>
    <lineage>
        <taxon>Bacteria</taxon>
        <taxon>Pseudomonadati</taxon>
        <taxon>Pseudomonadota</taxon>
        <taxon>Alphaproteobacteria</taxon>
        <taxon>Rhodobacterales</taxon>
        <taxon>Roseobacteraceae</taxon>
        <taxon>Sulfitobacter</taxon>
    </lineage>
</organism>
<sequence>MFHNVVSPGVLPSLMVDRIELKTIFSSGLSTYVRANELSTRAGSTANCSSRSMIFLAEVFAKNFVTKVSASSYAG</sequence>
<accession>A0A2T6CCQ0</accession>